<accession>A0A443RLN2</accession>
<dbReference type="InterPro" id="IPR044884">
    <property type="entry name" value="Ribosomal_mL55_sf"/>
</dbReference>
<dbReference type="Gene3D" id="6.20.130.20">
    <property type="entry name" value="Mitochondrial ribosomal protein L55"/>
    <property type="match status" value="1"/>
</dbReference>
<dbReference type="EMBL" id="NCKU01000276">
    <property type="protein sequence ID" value="RWS16184.1"/>
    <property type="molecule type" value="Genomic_DNA"/>
</dbReference>
<dbReference type="GO" id="GO:0005762">
    <property type="term" value="C:mitochondrial large ribosomal subunit"/>
    <property type="evidence" value="ECO:0007669"/>
    <property type="project" value="InterPro"/>
</dbReference>
<name>A0A443RLN2_9ACAR</name>
<proteinExistence type="predicted"/>
<evidence type="ECO:0000313" key="1">
    <source>
        <dbReference type="EMBL" id="RWS16184.1"/>
    </source>
</evidence>
<dbReference type="PANTHER" id="PTHR34095">
    <property type="entry name" value="39S RIBOSOMAL PROTEIN L55, MITOCHONDRIAL"/>
    <property type="match status" value="1"/>
</dbReference>
<keyword evidence="1" id="KW-0689">Ribosomal protein</keyword>
<feature type="non-terminal residue" evidence="1">
    <location>
        <position position="1"/>
    </location>
</feature>
<dbReference type="InterPro" id="IPR018615">
    <property type="entry name" value="Ribosomal_mL55"/>
</dbReference>
<dbReference type="PANTHER" id="PTHR34095:SF1">
    <property type="entry name" value="LARGE RIBOSOMAL SUBUNIT PROTEIN ML55"/>
    <property type="match status" value="1"/>
</dbReference>
<evidence type="ECO:0000313" key="2">
    <source>
        <dbReference type="Proteomes" id="UP000285301"/>
    </source>
</evidence>
<dbReference type="AlphaFoldDB" id="A0A443RLN2"/>
<dbReference type="Proteomes" id="UP000285301">
    <property type="component" value="Unassembled WGS sequence"/>
</dbReference>
<dbReference type="OrthoDB" id="9986315at2759"/>
<keyword evidence="1" id="KW-0687">Ribonucleoprotein</keyword>
<protein>
    <submittedName>
        <fullName evidence="1">Ribosomal protein L55-like protein</fullName>
    </submittedName>
</protein>
<dbReference type="Pfam" id="PF09776">
    <property type="entry name" value="Mitoc_L55"/>
    <property type="match status" value="1"/>
</dbReference>
<reference evidence="1 2" key="1">
    <citation type="journal article" date="2018" name="Gigascience">
        <title>Genomes of trombidid mites reveal novel predicted allergens and laterally-transferred genes associated with secondary metabolism.</title>
        <authorList>
            <person name="Dong X."/>
            <person name="Chaisiri K."/>
            <person name="Xia D."/>
            <person name="Armstrong S.D."/>
            <person name="Fang Y."/>
            <person name="Donnelly M.J."/>
            <person name="Kadowaki T."/>
            <person name="McGarry J.W."/>
            <person name="Darby A.C."/>
            <person name="Makepeace B.L."/>
        </authorList>
    </citation>
    <scope>NUCLEOTIDE SEQUENCE [LARGE SCALE GENOMIC DNA]</scope>
    <source>
        <strain evidence="1">UoL-WK</strain>
    </source>
</reference>
<comment type="caution">
    <text evidence="1">The sequence shown here is derived from an EMBL/GenBank/DDBJ whole genome shotgun (WGS) entry which is preliminary data.</text>
</comment>
<gene>
    <name evidence="1" type="ORF">B4U79_06840</name>
</gene>
<keyword evidence="2" id="KW-1185">Reference proteome</keyword>
<sequence>SAPFIFEALDFEKTASKTALFCEKRESNLNEAQNASNLNSIFALISNNERIEKVLSSKFIAILSIYSFFITFSRCLLLRNLCSQNCTSLREYNANRCSITRLRQQHYLRRFQTALVLTDGSSINIRYEEPRKIMFLPLFYEDLSSTEEKQAFEARRRPIERIRTKEDSTSVKFDANQYLKFVKKKVKSD</sequence>
<dbReference type="GO" id="GO:0006412">
    <property type="term" value="P:translation"/>
    <property type="evidence" value="ECO:0007669"/>
    <property type="project" value="TreeGrafter"/>
</dbReference>
<dbReference type="GO" id="GO:0003735">
    <property type="term" value="F:structural constituent of ribosome"/>
    <property type="evidence" value="ECO:0007669"/>
    <property type="project" value="InterPro"/>
</dbReference>
<organism evidence="1 2">
    <name type="scientific">Dinothrombium tinctorium</name>
    <dbReference type="NCBI Taxonomy" id="1965070"/>
    <lineage>
        <taxon>Eukaryota</taxon>
        <taxon>Metazoa</taxon>
        <taxon>Ecdysozoa</taxon>
        <taxon>Arthropoda</taxon>
        <taxon>Chelicerata</taxon>
        <taxon>Arachnida</taxon>
        <taxon>Acari</taxon>
        <taxon>Acariformes</taxon>
        <taxon>Trombidiformes</taxon>
        <taxon>Prostigmata</taxon>
        <taxon>Anystina</taxon>
        <taxon>Parasitengona</taxon>
        <taxon>Trombidioidea</taxon>
        <taxon>Trombidiidae</taxon>
        <taxon>Dinothrombium</taxon>
    </lineage>
</organism>
<dbReference type="STRING" id="1965070.A0A443RLN2"/>